<dbReference type="RefSeq" id="WP_156561261.1">
    <property type="nucleotide sequence ID" value="NZ_CACRTV010000048.1"/>
</dbReference>
<dbReference type="Gene3D" id="2.40.10.350">
    <property type="entry name" value="Rod shape-determining protein MreC, domain 2"/>
    <property type="match status" value="1"/>
</dbReference>
<evidence type="ECO:0000256" key="4">
    <source>
        <dbReference type="ARBA" id="ARBA00032089"/>
    </source>
</evidence>
<evidence type="ECO:0000259" key="7">
    <source>
        <dbReference type="Pfam" id="PF04085"/>
    </source>
</evidence>
<evidence type="ECO:0000256" key="2">
    <source>
        <dbReference type="ARBA" id="ARBA00013855"/>
    </source>
</evidence>
<dbReference type="Gene3D" id="2.40.10.340">
    <property type="entry name" value="Rod shape-determining protein MreC, domain 1"/>
    <property type="match status" value="1"/>
</dbReference>
<comment type="similarity">
    <text evidence="1 5">Belongs to the MreC family.</text>
</comment>
<evidence type="ECO:0000313" key="8">
    <source>
        <dbReference type="EMBL" id="VYU30680.1"/>
    </source>
</evidence>
<accession>A0A6N3DP13</accession>
<feature type="domain" description="Rod shape-determining protein MreC beta-barrel core" evidence="7">
    <location>
        <begin position="120"/>
        <end position="270"/>
    </location>
</feature>
<organism evidence="8">
    <name type="scientific">Clostridium paraputrificum</name>
    <dbReference type="NCBI Taxonomy" id="29363"/>
    <lineage>
        <taxon>Bacteria</taxon>
        <taxon>Bacillati</taxon>
        <taxon>Bacillota</taxon>
        <taxon>Clostridia</taxon>
        <taxon>Eubacteriales</taxon>
        <taxon>Clostridiaceae</taxon>
        <taxon>Clostridium</taxon>
    </lineage>
</organism>
<keyword evidence="6" id="KW-0175">Coiled coil</keyword>
<keyword evidence="3 5" id="KW-0133">Cell shape</keyword>
<dbReference type="PIRSF" id="PIRSF038471">
    <property type="entry name" value="MreC"/>
    <property type="match status" value="1"/>
</dbReference>
<dbReference type="EMBL" id="CACRTV010000048">
    <property type="protein sequence ID" value="VYU30680.1"/>
    <property type="molecule type" value="Genomic_DNA"/>
</dbReference>
<evidence type="ECO:0000256" key="1">
    <source>
        <dbReference type="ARBA" id="ARBA00009369"/>
    </source>
</evidence>
<reference evidence="8" key="1">
    <citation type="submission" date="2019-11" db="EMBL/GenBank/DDBJ databases">
        <authorList>
            <person name="Feng L."/>
        </authorList>
    </citation>
    <scope>NUCLEOTIDE SEQUENCE</scope>
    <source>
        <strain evidence="8">CParaputrificumLFYP93</strain>
    </source>
</reference>
<sequence>MKLLKNKLTVTIIVLSVAFLGLITFTVSRENKGLESGAGSTLNPVQKVAYGFNRGVKDFVDFFLNFSDVRDENKELKKENDKLKAEIDEYSKLKEENERLQKVLNFKDEKNNYDYIGTNIIGISGDSILNGYIVDRGKDDGIEKGMVVISADGLVGQVSSVGNNWAIVQCIVNENVKVAVMVDSTRENTGILQGYKDYFNNNLAKVLNLPMDSEVKEGDIIVTSGLGGYYPKEIKIGEVVSVEEDRVKVMKSAIVKPYVDFNKIEELFIVAPKDKREIKYD</sequence>
<feature type="coiled-coil region" evidence="6">
    <location>
        <begin position="66"/>
        <end position="110"/>
    </location>
</feature>
<gene>
    <name evidence="8" type="primary">mreC</name>
    <name evidence="8" type="ORF">CPLFYP93_01932</name>
</gene>
<dbReference type="NCBIfam" id="TIGR00219">
    <property type="entry name" value="mreC"/>
    <property type="match status" value="1"/>
</dbReference>
<dbReference type="GO" id="GO:0008360">
    <property type="term" value="P:regulation of cell shape"/>
    <property type="evidence" value="ECO:0007669"/>
    <property type="project" value="UniProtKB-KW"/>
</dbReference>
<dbReference type="GO" id="GO:0005886">
    <property type="term" value="C:plasma membrane"/>
    <property type="evidence" value="ECO:0007669"/>
    <property type="project" value="TreeGrafter"/>
</dbReference>
<dbReference type="InterPro" id="IPR042175">
    <property type="entry name" value="Cell/Rod_MreC_2"/>
</dbReference>
<dbReference type="AlphaFoldDB" id="A0A6N3DP13"/>
<dbReference type="InterPro" id="IPR042177">
    <property type="entry name" value="Cell/Rod_1"/>
</dbReference>
<dbReference type="PANTHER" id="PTHR34138:SF1">
    <property type="entry name" value="CELL SHAPE-DETERMINING PROTEIN MREC"/>
    <property type="match status" value="1"/>
</dbReference>
<proteinExistence type="inferred from homology"/>
<name>A0A6N3DP13_9CLOT</name>
<dbReference type="InterPro" id="IPR007221">
    <property type="entry name" value="MreC"/>
</dbReference>
<evidence type="ECO:0000256" key="6">
    <source>
        <dbReference type="SAM" id="Coils"/>
    </source>
</evidence>
<evidence type="ECO:0000256" key="5">
    <source>
        <dbReference type="PIRNR" id="PIRNR038471"/>
    </source>
</evidence>
<dbReference type="PANTHER" id="PTHR34138">
    <property type="entry name" value="CELL SHAPE-DETERMINING PROTEIN MREC"/>
    <property type="match status" value="1"/>
</dbReference>
<protein>
    <recommendedName>
        <fullName evidence="2 5">Cell shape-determining protein MreC</fullName>
    </recommendedName>
    <alternativeName>
        <fullName evidence="4 5">Cell shape protein MreC</fullName>
    </alternativeName>
</protein>
<dbReference type="InterPro" id="IPR055342">
    <property type="entry name" value="MreC_beta-barrel_core"/>
</dbReference>
<comment type="function">
    <text evidence="5">Involved in formation and maintenance of cell shape.</text>
</comment>
<dbReference type="Pfam" id="PF04085">
    <property type="entry name" value="MreC"/>
    <property type="match status" value="1"/>
</dbReference>
<evidence type="ECO:0000256" key="3">
    <source>
        <dbReference type="ARBA" id="ARBA00022960"/>
    </source>
</evidence>